<organism evidence="2 3">
    <name type="scientific">Gossypium trilobum</name>
    <dbReference type="NCBI Taxonomy" id="34281"/>
    <lineage>
        <taxon>Eukaryota</taxon>
        <taxon>Viridiplantae</taxon>
        <taxon>Streptophyta</taxon>
        <taxon>Embryophyta</taxon>
        <taxon>Tracheophyta</taxon>
        <taxon>Spermatophyta</taxon>
        <taxon>Magnoliopsida</taxon>
        <taxon>eudicotyledons</taxon>
        <taxon>Gunneridae</taxon>
        <taxon>Pentapetalae</taxon>
        <taxon>rosids</taxon>
        <taxon>malvids</taxon>
        <taxon>Malvales</taxon>
        <taxon>Malvaceae</taxon>
        <taxon>Malvoideae</taxon>
        <taxon>Gossypium</taxon>
    </lineage>
</organism>
<gene>
    <name evidence="2" type="ORF">Gotri_027934</name>
</gene>
<dbReference type="Pfam" id="PF03171">
    <property type="entry name" value="2OG-FeII_Oxy"/>
    <property type="match status" value="1"/>
</dbReference>
<dbReference type="Proteomes" id="UP000593568">
    <property type="component" value="Unassembled WGS sequence"/>
</dbReference>
<dbReference type="PANTHER" id="PTHR47990">
    <property type="entry name" value="2-OXOGLUTARATE (2OG) AND FE(II)-DEPENDENT OXYGENASE SUPERFAMILY PROTEIN-RELATED"/>
    <property type="match status" value="1"/>
</dbReference>
<name>A0A7J9FTT3_9ROSI</name>
<accession>A0A7J9FTT3</accession>
<comment type="caution">
    <text evidence="2">The sequence shown here is derived from an EMBL/GenBank/DDBJ whole genome shotgun (WGS) entry which is preliminary data.</text>
</comment>
<feature type="domain" description="Isopenicillin N synthase-like Fe(2+) 2OG dioxygenase" evidence="1">
    <location>
        <begin position="23"/>
        <end position="98"/>
    </location>
</feature>
<dbReference type="SUPFAM" id="SSF51197">
    <property type="entry name" value="Clavaminate synthase-like"/>
    <property type="match status" value="1"/>
</dbReference>
<dbReference type="InterPro" id="IPR027443">
    <property type="entry name" value="IPNS-like_sf"/>
</dbReference>
<sequence>MILESFGLEKYMDELSDSTNNHLRAMKYGRPNTSEPTLGIPPHCDNTILTLLSQLNGVQKVNFVLLQIWLNGRLSSCYHRVLMEGNEARYSIGLFARPRGGHLVKVPKELVDDKNPMLFKPFDLEEFLKTFSPQIVQGRGKSALKAYCSV</sequence>
<keyword evidence="3" id="KW-1185">Reference proteome</keyword>
<dbReference type="EMBL" id="JABEZW010228322">
    <property type="protein sequence ID" value="MBA0788719.1"/>
    <property type="molecule type" value="Genomic_DNA"/>
</dbReference>
<dbReference type="InterPro" id="IPR044861">
    <property type="entry name" value="IPNS-like_FE2OG_OXY"/>
</dbReference>
<proteinExistence type="predicted"/>
<reference evidence="2 3" key="1">
    <citation type="journal article" date="2019" name="Genome Biol. Evol.">
        <title>Insights into the evolution of the New World diploid cottons (Gossypium, subgenus Houzingenia) based on genome sequencing.</title>
        <authorList>
            <person name="Grover C.E."/>
            <person name="Arick M.A. 2nd"/>
            <person name="Thrash A."/>
            <person name="Conover J.L."/>
            <person name="Sanders W.S."/>
            <person name="Peterson D.G."/>
            <person name="Frelichowski J.E."/>
            <person name="Scheffler J.A."/>
            <person name="Scheffler B.E."/>
            <person name="Wendel J.F."/>
        </authorList>
    </citation>
    <scope>NUCLEOTIDE SEQUENCE [LARGE SCALE GENOMIC DNA]</scope>
    <source>
        <strain evidence="2">8</strain>
        <tissue evidence="2">Leaf</tissue>
    </source>
</reference>
<dbReference type="AlphaFoldDB" id="A0A7J9FTT3"/>
<dbReference type="InterPro" id="IPR050231">
    <property type="entry name" value="Iron_ascorbate_oxido_reductase"/>
</dbReference>
<protein>
    <recommendedName>
        <fullName evidence="1">Isopenicillin N synthase-like Fe(2+) 2OG dioxygenase domain-containing protein</fullName>
    </recommendedName>
</protein>
<evidence type="ECO:0000313" key="3">
    <source>
        <dbReference type="Proteomes" id="UP000593568"/>
    </source>
</evidence>
<evidence type="ECO:0000313" key="2">
    <source>
        <dbReference type="EMBL" id="MBA0788719.1"/>
    </source>
</evidence>
<dbReference type="Gene3D" id="2.60.120.330">
    <property type="entry name" value="B-lactam Antibiotic, Isopenicillin N Synthase, Chain"/>
    <property type="match status" value="1"/>
</dbReference>
<evidence type="ECO:0000259" key="1">
    <source>
        <dbReference type="Pfam" id="PF03171"/>
    </source>
</evidence>